<dbReference type="AlphaFoldDB" id="A0A9X9MK50"/>
<gene>
    <name evidence="2" type="ORF">BGT96224V316_LOCUS5543</name>
</gene>
<dbReference type="EMBL" id="LR026991">
    <property type="protein sequence ID" value="VDB90371.1"/>
    <property type="molecule type" value="Genomic_DNA"/>
</dbReference>
<dbReference type="Pfam" id="PF13358">
    <property type="entry name" value="DDE_3"/>
    <property type="match status" value="1"/>
</dbReference>
<name>A0A9X9MK50_BLUGR</name>
<accession>A0A9X9MK50</accession>
<keyword evidence="3" id="KW-1185">Reference proteome</keyword>
<evidence type="ECO:0000313" key="2">
    <source>
        <dbReference type="EMBL" id="VDB90371.1"/>
    </source>
</evidence>
<evidence type="ECO:0000313" key="3">
    <source>
        <dbReference type="Proteomes" id="UP000324639"/>
    </source>
</evidence>
<feature type="domain" description="Tc1-like transposase DDE" evidence="1">
    <location>
        <begin position="13"/>
        <end position="57"/>
    </location>
</feature>
<reference evidence="2 3" key="1">
    <citation type="submission" date="2018-08" db="EMBL/GenBank/DDBJ databases">
        <authorList>
            <person name="Muller C M."/>
        </authorList>
    </citation>
    <scope>NUCLEOTIDE SEQUENCE [LARGE SCALE GENOMIC DNA]</scope>
</reference>
<dbReference type="Gene3D" id="3.30.420.10">
    <property type="entry name" value="Ribonuclease H-like superfamily/Ribonuclease H"/>
    <property type="match status" value="1"/>
</dbReference>
<organism evidence="2 3">
    <name type="scientific">Blumeria graminis f. sp. tritici</name>
    <dbReference type="NCBI Taxonomy" id="62690"/>
    <lineage>
        <taxon>Eukaryota</taxon>
        <taxon>Fungi</taxon>
        <taxon>Dikarya</taxon>
        <taxon>Ascomycota</taxon>
        <taxon>Pezizomycotina</taxon>
        <taxon>Leotiomycetes</taxon>
        <taxon>Erysiphales</taxon>
        <taxon>Erysiphaceae</taxon>
        <taxon>Blumeria</taxon>
    </lineage>
</organism>
<dbReference type="GO" id="GO:0003676">
    <property type="term" value="F:nucleic acid binding"/>
    <property type="evidence" value="ECO:0007669"/>
    <property type="project" value="InterPro"/>
</dbReference>
<proteinExistence type="predicted"/>
<dbReference type="InterPro" id="IPR036397">
    <property type="entry name" value="RNaseH_sf"/>
</dbReference>
<evidence type="ECO:0000259" key="1">
    <source>
        <dbReference type="Pfam" id="PF13358"/>
    </source>
</evidence>
<dbReference type="Proteomes" id="UP000324639">
    <property type="component" value="Chromosome Bgt_-08"/>
</dbReference>
<dbReference type="InterPro" id="IPR038717">
    <property type="entry name" value="Tc1-like_DDE_dom"/>
</dbReference>
<sequence>MFSIRPRFPVTQDNAPAHAAARAAEDVSQRLIQLIFWPANSPDLNPIEAIWDRKKDNI</sequence>
<protein>
    <submittedName>
        <fullName evidence="2">Bgt-51181</fullName>
    </submittedName>
</protein>